<dbReference type="RefSeq" id="WP_069697482.1">
    <property type="nucleotide sequence ID" value="NZ_JAGGMA010000012.1"/>
</dbReference>
<dbReference type="OrthoDB" id="2187796at2"/>
<reference evidence="1 2" key="1">
    <citation type="submission" date="2016-09" db="EMBL/GenBank/DDBJ databases">
        <authorList>
            <person name="Capua I."/>
            <person name="De Benedictis P."/>
            <person name="Joannis T."/>
            <person name="Lombin L.H."/>
            <person name="Cattoli G."/>
        </authorList>
    </citation>
    <scope>NUCLEOTIDE SEQUENCE [LARGE SCALE GENOMIC DNA]</scope>
    <source>
        <strain evidence="1 2">LMG 25899</strain>
    </source>
</reference>
<protein>
    <submittedName>
        <fullName evidence="1">Uncharacterized protein</fullName>
    </submittedName>
</protein>
<gene>
    <name evidence="1" type="ORF">BCR26_09020</name>
</gene>
<sequence>MKIEFRFLNKTTSTFEVVYFQNWNDRQPLFTHDPKKAKKYWHNQSAEKDLNLLNKVKSETAKTLSIKLVS</sequence>
<dbReference type="STRING" id="762845.BCR26_09020"/>
<dbReference type="Proteomes" id="UP000095256">
    <property type="component" value="Unassembled WGS sequence"/>
</dbReference>
<organism evidence="1 2">
    <name type="scientific">Enterococcus rivorum</name>
    <dbReference type="NCBI Taxonomy" id="762845"/>
    <lineage>
        <taxon>Bacteria</taxon>
        <taxon>Bacillati</taxon>
        <taxon>Bacillota</taxon>
        <taxon>Bacilli</taxon>
        <taxon>Lactobacillales</taxon>
        <taxon>Enterococcaceae</taxon>
        <taxon>Enterococcus</taxon>
    </lineage>
</organism>
<keyword evidence="2" id="KW-1185">Reference proteome</keyword>
<proteinExistence type="predicted"/>
<comment type="caution">
    <text evidence="1">The sequence shown here is derived from an EMBL/GenBank/DDBJ whole genome shotgun (WGS) entry which is preliminary data.</text>
</comment>
<accession>A0A1E5L115</accession>
<name>A0A1E5L115_9ENTE</name>
<dbReference type="EMBL" id="MIEK01000005">
    <property type="protein sequence ID" value="OEH83609.1"/>
    <property type="molecule type" value="Genomic_DNA"/>
</dbReference>
<dbReference type="AlphaFoldDB" id="A0A1E5L115"/>
<evidence type="ECO:0000313" key="2">
    <source>
        <dbReference type="Proteomes" id="UP000095256"/>
    </source>
</evidence>
<evidence type="ECO:0000313" key="1">
    <source>
        <dbReference type="EMBL" id="OEH83609.1"/>
    </source>
</evidence>